<gene>
    <name evidence="1" type="primary">rsmJ_2</name>
    <name evidence="1" type="ORF">NCTC12993_01084</name>
</gene>
<dbReference type="Proteomes" id="UP000401081">
    <property type="component" value="Unassembled WGS sequence"/>
</dbReference>
<keyword evidence="2" id="KW-1185">Reference proteome</keyword>
<dbReference type="GO" id="GO:0008168">
    <property type="term" value="F:methyltransferase activity"/>
    <property type="evidence" value="ECO:0007669"/>
    <property type="project" value="UniProtKB-KW"/>
</dbReference>
<dbReference type="EC" id="2.1.1.-" evidence="1"/>
<dbReference type="GO" id="GO:0032259">
    <property type="term" value="P:methylation"/>
    <property type="evidence" value="ECO:0007669"/>
    <property type="project" value="UniProtKB-KW"/>
</dbReference>
<protein>
    <submittedName>
        <fullName evidence="1">Ribosomal RNA small subunit methyltransferase J</fullName>
        <ecNumber evidence="1">2.1.1.-</ecNumber>
    </submittedName>
</protein>
<keyword evidence="1" id="KW-0489">Methyltransferase</keyword>
<name>A0A485AF56_KLUCR</name>
<sequence>MKRAPETAPYSVLAARWGLEQDDDNLMALVMTPEHLELRKRDEPKLGGIFG</sequence>
<dbReference type="AlphaFoldDB" id="A0A485AF56"/>
<proteinExistence type="predicted"/>
<reference evidence="1 2" key="1">
    <citation type="submission" date="2019-03" db="EMBL/GenBank/DDBJ databases">
        <authorList>
            <consortium name="Pathogen Informatics"/>
        </authorList>
    </citation>
    <scope>NUCLEOTIDE SEQUENCE [LARGE SCALE GENOMIC DNA]</scope>
    <source>
        <strain evidence="1 2">NCTC12993</strain>
    </source>
</reference>
<accession>A0A485AF56</accession>
<dbReference type="Gene3D" id="3.40.1630.10">
    <property type="entry name" value="YhiQ-like domain"/>
    <property type="match status" value="1"/>
</dbReference>
<evidence type="ECO:0000313" key="2">
    <source>
        <dbReference type="Proteomes" id="UP000401081"/>
    </source>
</evidence>
<dbReference type="EMBL" id="CAADJD010000012">
    <property type="protein sequence ID" value="VFS58716.1"/>
    <property type="molecule type" value="Genomic_DNA"/>
</dbReference>
<evidence type="ECO:0000313" key="1">
    <source>
        <dbReference type="EMBL" id="VFS58716.1"/>
    </source>
</evidence>
<keyword evidence="1" id="KW-0808">Transferase</keyword>
<organism evidence="1 2">
    <name type="scientific">Kluyvera cryocrescens</name>
    <name type="common">Kluyvera citrophila</name>
    <dbReference type="NCBI Taxonomy" id="580"/>
    <lineage>
        <taxon>Bacteria</taxon>
        <taxon>Pseudomonadati</taxon>
        <taxon>Pseudomonadota</taxon>
        <taxon>Gammaproteobacteria</taxon>
        <taxon>Enterobacterales</taxon>
        <taxon>Enterobacteriaceae</taxon>
        <taxon>Kluyvera</taxon>
    </lineage>
</organism>